<protein>
    <recommendedName>
        <fullName evidence="3">Copia protein</fullName>
    </recommendedName>
</protein>
<dbReference type="PANTHER" id="PTHR11439:SF503">
    <property type="entry name" value="CYSTEINE-RICH RLK (RECEPTOR-LIKE PROTEIN KINASE) 8"/>
    <property type="match status" value="1"/>
</dbReference>
<dbReference type="PANTHER" id="PTHR11439">
    <property type="entry name" value="GAG-POL-RELATED RETROTRANSPOSON"/>
    <property type="match status" value="1"/>
</dbReference>
<organism evidence="1 2">
    <name type="scientific">Solanum verrucosum</name>
    <dbReference type="NCBI Taxonomy" id="315347"/>
    <lineage>
        <taxon>Eukaryota</taxon>
        <taxon>Viridiplantae</taxon>
        <taxon>Streptophyta</taxon>
        <taxon>Embryophyta</taxon>
        <taxon>Tracheophyta</taxon>
        <taxon>Spermatophyta</taxon>
        <taxon>Magnoliopsida</taxon>
        <taxon>eudicotyledons</taxon>
        <taxon>Gunneridae</taxon>
        <taxon>Pentapetalae</taxon>
        <taxon>asterids</taxon>
        <taxon>lamiids</taxon>
        <taxon>Solanales</taxon>
        <taxon>Solanaceae</taxon>
        <taxon>Solanoideae</taxon>
        <taxon>Solaneae</taxon>
        <taxon>Solanum</taxon>
    </lineage>
</organism>
<reference evidence="1" key="1">
    <citation type="submission" date="2023-08" db="EMBL/GenBank/DDBJ databases">
        <title>A de novo genome assembly of Solanum verrucosum Schlechtendal, a Mexican diploid species geographically isolated from the other diploid A-genome species in potato relatives.</title>
        <authorList>
            <person name="Hosaka K."/>
        </authorList>
    </citation>
    <scope>NUCLEOTIDE SEQUENCE</scope>
    <source>
        <tissue evidence="1">Young leaves</tissue>
    </source>
</reference>
<evidence type="ECO:0008006" key="3">
    <source>
        <dbReference type="Google" id="ProtNLM"/>
    </source>
</evidence>
<dbReference type="EMBL" id="CP133616">
    <property type="protein sequence ID" value="WMV30027.1"/>
    <property type="molecule type" value="Genomic_DNA"/>
</dbReference>
<accession>A0AAF0QTG8</accession>
<evidence type="ECO:0000313" key="2">
    <source>
        <dbReference type="Proteomes" id="UP001234989"/>
    </source>
</evidence>
<feature type="non-terminal residue" evidence="1">
    <location>
        <position position="1"/>
    </location>
</feature>
<gene>
    <name evidence="1" type="ORF">MTR67_023412</name>
</gene>
<sequence length="163" mass="18637">DTHFRATKRVIRYVKGTLIFGIKFYANKKYVWQGYSDSDWGGSSNDMKSTSSYCFNLSSRVFSRCSKKKEIVAQSMAEVELIPVTTAANQALWLRKLLPDINLMQENCTEVFVDNQEAIAISNNPIFHGKTKHFNIKLFILREAQKEGLVGLKYCKILKDQLG</sequence>
<name>A0AAF0QTG8_SOLVR</name>
<evidence type="ECO:0000313" key="1">
    <source>
        <dbReference type="EMBL" id="WMV30027.1"/>
    </source>
</evidence>
<proteinExistence type="predicted"/>
<keyword evidence="2" id="KW-1185">Reference proteome</keyword>
<dbReference type="AlphaFoldDB" id="A0AAF0QTG8"/>
<dbReference type="Proteomes" id="UP001234989">
    <property type="component" value="Chromosome 5"/>
</dbReference>
<dbReference type="CDD" id="cd09272">
    <property type="entry name" value="RNase_HI_RT_Ty1"/>
    <property type="match status" value="1"/>
</dbReference>